<dbReference type="EMBL" id="RBED01000118">
    <property type="protein sequence ID" value="RNL51841.1"/>
    <property type="molecule type" value="Genomic_DNA"/>
</dbReference>
<reference evidence="1 2" key="1">
    <citation type="submission" date="2018-10" db="EMBL/GenBank/DDBJ databases">
        <title>Genome sequencing of Arthrobacter oryzae TNB02.</title>
        <authorList>
            <person name="Cho Y.-J."/>
            <person name="Cho A."/>
            <person name="Kim O.-S."/>
        </authorList>
    </citation>
    <scope>NUCLEOTIDE SEQUENCE [LARGE SCALE GENOMIC DNA]</scope>
    <source>
        <strain evidence="1 2">TNB02</strain>
    </source>
</reference>
<dbReference type="OrthoDB" id="4144896at2"/>
<evidence type="ECO:0000313" key="2">
    <source>
        <dbReference type="Proteomes" id="UP000273807"/>
    </source>
</evidence>
<keyword evidence="2" id="KW-1185">Reference proteome</keyword>
<dbReference type="AlphaFoldDB" id="A0A3N0BS38"/>
<comment type="caution">
    <text evidence="1">The sequence shown here is derived from an EMBL/GenBank/DDBJ whole genome shotgun (WGS) entry which is preliminary data.</text>
</comment>
<dbReference type="Proteomes" id="UP000273807">
    <property type="component" value="Unassembled WGS sequence"/>
</dbReference>
<sequence length="158" mass="17020">MEQSTLTADVIDTLSLPEYPDLGDLVTAVEEKYGKRLVFEEGTVDSLGDGVTGQWIDTPSHGIVHYLRGAKAWSVHVVLHELSHILLGHKGKPLDGLIAGSFFSAIGKRNGVSWMCRAVDVPLDEAEAAAENLAFGLARVLHATPAKEATKAERMFGL</sequence>
<accession>A0A3N0BS38</accession>
<dbReference type="RefSeq" id="WP_123256208.1">
    <property type="nucleotide sequence ID" value="NZ_RBED01000118.1"/>
</dbReference>
<organism evidence="1 2">
    <name type="scientific">Arthrobacter oryzae</name>
    <dbReference type="NCBI Taxonomy" id="409290"/>
    <lineage>
        <taxon>Bacteria</taxon>
        <taxon>Bacillati</taxon>
        <taxon>Actinomycetota</taxon>
        <taxon>Actinomycetes</taxon>
        <taxon>Micrococcales</taxon>
        <taxon>Micrococcaceae</taxon>
        <taxon>Arthrobacter</taxon>
    </lineage>
</organism>
<proteinExistence type="predicted"/>
<evidence type="ECO:0008006" key="3">
    <source>
        <dbReference type="Google" id="ProtNLM"/>
    </source>
</evidence>
<evidence type="ECO:0000313" key="1">
    <source>
        <dbReference type="EMBL" id="RNL51841.1"/>
    </source>
</evidence>
<protein>
    <recommendedName>
        <fullName evidence="3">IrrE N-terminal-like domain-containing protein</fullName>
    </recommendedName>
</protein>
<gene>
    <name evidence="1" type="ORF">D7003_14885</name>
</gene>
<name>A0A3N0BS38_9MICC</name>